<accession>A0A0D1D6W2</accession>
<feature type="transmembrane region" description="Helical" evidence="8">
    <location>
        <begin position="106"/>
        <end position="127"/>
    </location>
</feature>
<keyword evidence="3" id="KW-0813">Transport</keyword>
<comment type="similarity">
    <text evidence="2">Belongs to the auxin efflux carrier (TC 2.A.69) family.</text>
</comment>
<dbReference type="STRING" id="935700.jaqu_25700"/>
<keyword evidence="4" id="KW-1003">Cell membrane</keyword>
<feature type="transmembrane region" description="Helical" evidence="8">
    <location>
        <begin position="133"/>
        <end position="155"/>
    </location>
</feature>
<dbReference type="Proteomes" id="UP000032232">
    <property type="component" value="Unassembled WGS sequence"/>
</dbReference>
<feature type="transmembrane region" description="Helical" evidence="8">
    <location>
        <begin position="251"/>
        <end position="271"/>
    </location>
</feature>
<name>A0A0D1D6W2_9RHOB</name>
<feature type="transmembrane region" description="Helical" evidence="8">
    <location>
        <begin position="46"/>
        <end position="65"/>
    </location>
</feature>
<evidence type="ECO:0000256" key="1">
    <source>
        <dbReference type="ARBA" id="ARBA00004651"/>
    </source>
</evidence>
<dbReference type="PATRIC" id="fig|935700.4.peg.2652"/>
<evidence type="ECO:0000313" key="9">
    <source>
        <dbReference type="EMBL" id="KIT15693.1"/>
    </source>
</evidence>
<reference evidence="9 10" key="1">
    <citation type="submission" date="2015-02" db="EMBL/GenBank/DDBJ databases">
        <title>Genome Sequence of Jannaschia aquimarina DSM28248, a member of the Roseobacter clade.</title>
        <authorList>
            <person name="Voget S."/>
            <person name="Daniel R."/>
        </authorList>
    </citation>
    <scope>NUCLEOTIDE SEQUENCE [LARGE SCALE GENOMIC DNA]</scope>
    <source>
        <strain evidence="9 10">GSW-M26</strain>
    </source>
</reference>
<evidence type="ECO:0000256" key="6">
    <source>
        <dbReference type="ARBA" id="ARBA00022989"/>
    </source>
</evidence>
<dbReference type="GO" id="GO:0005886">
    <property type="term" value="C:plasma membrane"/>
    <property type="evidence" value="ECO:0007669"/>
    <property type="project" value="UniProtKB-SubCell"/>
</dbReference>
<feature type="transmembrane region" description="Helical" evidence="8">
    <location>
        <begin position="283"/>
        <end position="303"/>
    </location>
</feature>
<dbReference type="PANTHER" id="PTHR36838:SF1">
    <property type="entry name" value="SLR1864 PROTEIN"/>
    <property type="match status" value="1"/>
</dbReference>
<evidence type="ECO:0000313" key="10">
    <source>
        <dbReference type="Proteomes" id="UP000032232"/>
    </source>
</evidence>
<dbReference type="GO" id="GO:0055085">
    <property type="term" value="P:transmembrane transport"/>
    <property type="evidence" value="ECO:0007669"/>
    <property type="project" value="InterPro"/>
</dbReference>
<comment type="caution">
    <text evidence="9">The sequence shown here is derived from an EMBL/GenBank/DDBJ whole genome shotgun (WGS) entry which is preliminary data.</text>
</comment>
<sequence>MHAPANRWKHSVTLALTVLGITAPVFLLAAIGWGWVRLGLSYDTVFVTRLAMTLAVPALILTALAETTLDPAAVARMALAALTAYGIALALWAVACAAVGAERRTWVAPLAFGNTGNVGLPLALFAFGAEGLALAVVVFACSAIIQFTLGLWIVAGGGSPLRALREPMVAATLLGALMLWQGWRLPAVAANALGLVGQMAIPLMLITLGVAVARLRVKAMGMVTALAAAKLAAGAALGAGTALAFGLEGAAAGVLTLQLAMPVAVTSYLLAEKYGADAQPVAGLVVASTLLSIVALPALLSALV</sequence>
<dbReference type="AlphaFoldDB" id="A0A0D1D6W2"/>
<feature type="transmembrane region" description="Helical" evidence="8">
    <location>
        <begin position="225"/>
        <end position="245"/>
    </location>
</feature>
<evidence type="ECO:0000256" key="3">
    <source>
        <dbReference type="ARBA" id="ARBA00022448"/>
    </source>
</evidence>
<dbReference type="EMBL" id="JYFE01000046">
    <property type="protein sequence ID" value="KIT15693.1"/>
    <property type="molecule type" value="Genomic_DNA"/>
</dbReference>
<feature type="transmembrane region" description="Helical" evidence="8">
    <location>
        <begin position="189"/>
        <end position="213"/>
    </location>
</feature>
<dbReference type="InterPro" id="IPR038770">
    <property type="entry name" value="Na+/solute_symporter_sf"/>
</dbReference>
<evidence type="ECO:0000256" key="2">
    <source>
        <dbReference type="ARBA" id="ARBA00010145"/>
    </source>
</evidence>
<keyword evidence="10" id="KW-1185">Reference proteome</keyword>
<dbReference type="Gene3D" id="1.20.1530.20">
    <property type="match status" value="1"/>
</dbReference>
<dbReference type="PANTHER" id="PTHR36838">
    <property type="entry name" value="AUXIN EFFLUX CARRIER FAMILY PROTEIN"/>
    <property type="match status" value="1"/>
</dbReference>
<evidence type="ECO:0000256" key="7">
    <source>
        <dbReference type="ARBA" id="ARBA00023136"/>
    </source>
</evidence>
<feature type="transmembrane region" description="Helical" evidence="8">
    <location>
        <begin position="77"/>
        <end position="99"/>
    </location>
</feature>
<feature type="transmembrane region" description="Helical" evidence="8">
    <location>
        <begin position="12"/>
        <end position="34"/>
    </location>
</feature>
<evidence type="ECO:0000256" key="8">
    <source>
        <dbReference type="SAM" id="Phobius"/>
    </source>
</evidence>
<organism evidence="9 10">
    <name type="scientific">Jannaschia aquimarina</name>
    <dbReference type="NCBI Taxonomy" id="935700"/>
    <lineage>
        <taxon>Bacteria</taxon>
        <taxon>Pseudomonadati</taxon>
        <taxon>Pseudomonadota</taxon>
        <taxon>Alphaproteobacteria</taxon>
        <taxon>Rhodobacterales</taxon>
        <taxon>Roseobacteraceae</taxon>
        <taxon>Jannaschia</taxon>
    </lineage>
</organism>
<proteinExistence type="inferred from homology"/>
<keyword evidence="6 8" id="KW-1133">Transmembrane helix</keyword>
<keyword evidence="7 8" id="KW-0472">Membrane</keyword>
<protein>
    <submittedName>
        <fullName evidence="9">Membrane transport protein</fullName>
    </submittedName>
</protein>
<evidence type="ECO:0000256" key="5">
    <source>
        <dbReference type="ARBA" id="ARBA00022692"/>
    </source>
</evidence>
<dbReference type="Pfam" id="PF03547">
    <property type="entry name" value="Mem_trans"/>
    <property type="match status" value="2"/>
</dbReference>
<comment type="subcellular location">
    <subcellularLocation>
        <location evidence="1">Cell membrane</location>
        <topology evidence="1">Multi-pass membrane protein</topology>
    </subcellularLocation>
</comment>
<keyword evidence="5 8" id="KW-0812">Transmembrane</keyword>
<gene>
    <name evidence="9" type="ORF">jaqu_25700</name>
</gene>
<evidence type="ECO:0000256" key="4">
    <source>
        <dbReference type="ARBA" id="ARBA00022475"/>
    </source>
</evidence>
<dbReference type="InterPro" id="IPR004776">
    <property type="entry name" value="Mem_transp_PIN-like"/>
</dbReference>